<dbReference type="Proteomes" id="UP000013827">
    <property type="component" value="Unassembled WGS sequence"/>
</dbReference>
<dbReference type="OMA" id="ISAPCAC"/>
<dbReference type="PaxDb" id="2903-EOD33106"/>
<evidence type="ECO:0008006" key="4">
    <source>
        <dbReference type="Google" id="ProtNLM"/>
    </source>
</evidence>
<dbReference type="HOGENOM" id="CLU_409647_0_0_1"/>
<feature type="transmembrane region" description="Helical" evidence="1">
    <location>
        <begin position="290"/>
        <end position="310"/>
    </location>
</feature>
<feature type="transmembrane region" description="Helical" evidence="1">
    <location>
        <begin position="142"/>
        <end position="165"/>
    </location>
</feature>
<feature type="transmembrane region" description="Helical" evidence="1">
    <location>
        <begin position="260"/>
        <end position="278"/>
    </location>
</feature>
<evidence type="ECO:0000313" key="2">
    <source>
        <dbReference type="EnsemblProtists" id="EOD33106"/>
    </source>
</evidence>
<reference evidence="3" key="1">
    <citation type="journal article" date="2013" name="Nature">
        <title>Pan genome of the phytoplankton Emiliania underpins its global distribution.</title>
        <authorList>
            <person name="Read B.A."/>
            <person name="Kegel J."/>
            <person name="Klute M.J."/>
            <person name="Kuo A."/>
            <person name="Lefebvre S.C."/>
            <person name="Maumus F."/>
            <person name="Mayer C."/>
            <person name="Miller J."/>
            <person name="Monier A."/>
            <person name="Salamov A."/>
            <person name="Young J."/>
            <person name="Aguilar M."/>
            <person name="Claverie J.M."/>
            <person name="Frickenhaus S."/>
            <person name="Gonzalez K."/>
            <person name="Herman E.K."/>
            <person name="Lin Y.C."/>
            <person name="Napier J."/>
            <person name="Ogata H."/>
            <person name="Sarno A.F."/>
            <person name="Shmutz J."/>
            <person name="Schroeder D."/>
            <person name="de Vargas C."/>
            <person name="Verret F."/>
            <person name="von Dassow P."/>
            <person name="Valentin K."/>
            <person name="Van de Peer Y."/>
            <person name="Wheeler G."/>
            <person name="Dacks J.B."/>
            <person name="Delwiche C.F."/>
            <person name="Dyhrman S.T."/>
            <person name="Glockner G."/>
            <person name="John U."/>
            <person name="Richards T."/>
            <person name="Worden A.Z."/>
            <person name="Zhang X."/>
            <person name="Grigoriev I.V."/>
            <person name="Allen A.E."/>
            <person name="Bidle K."/>
            <person name="Borodovsky M."/>
            <person name="Bowler C."/>
            <person name="Brownlee C."/>
            <person name="Cock J.M."/>
            <person name="Elias M."/>
            <person name="Gladyshev V.N."/>
            <person name="Groth M."/>
            <person name="Guda C."/>
            <person name="Hadaegh A."/>
            <person name="Iglesias-Rodriguez M.D."/>
            <person name="Jenkins J."/>
            <person name="Jones B.M."/>
            <person name="Lawson T."/>
            <person name="Leese F."/>
            <person name="Lindquist E."/>
            <person name="Lobanov A."/>
            <person name="Lomsadze A."/>
            <person name="Malik S.B."/>
            <person name="Marsh M.E."/>
            <person name="Mackinder L."/>
            <person name="Mock T."/>
            <person name="Mueller-Roeber B."/>
            <person name="Pagarete A."/>
            <person name="Parker M."/>
            <person name="Probert I."/>
            <person name="Quesneville H."/>
            <person name="Raines C."/>
            <person name="Rensing S.A."/>
            <person name="Riano-Pachon D.M."/>
            <person name="Richier S."/>
            <person name="Rokitta S."/>
            <person name="Shiraiwa Y."/>
            <person name="Soanes D.M."/>
            <person name="van der Giezen M."/>
            <person name="Wahlund T.M."/>
            <person name="Williams B."/>
            <person name="Wilson W."/>
            <person name="Wolfe G."/>
            <person name="Wurch L.L."/>
        </authorList>
    </citation>
    <scope>NUCLEOTIDE SEQUENCE</scope>
</reference>
<keyword evidence="3" id="KW-1185">Reference proteome</keyword>
<reference evidence="2" key="2">
    <citation type="submission" date="2024-10" db="UniProtKB">
        <authorList>
            <consortium name="EnsemblProtists"/>
        </authorList>
    </citation>
    <scope>IDENTIFICATION</scope>
</reference>
<dbReference type="SUPFAM" id="SSF56436">
    <property type="entry name" value="C-type lectin-like"/>
    <property type="match status" value="1"/>
</dbReference>
<dbReference type="KEGG" id="ehx:EMIHUDRAFT_434014"/>
<evidence type="ECO:0000256" key="1">
    <source>
        <dbReference type="SAM" id="Phobius"/>
    </source>
</evidence>
<accession>A0A0D3KBH1</accession>
<protein>
    <recommendedName>
        <fullName evidence="4">TIR domain-containing protein</fullName>
    </recommendedName>
</protein>
<proteinExistence type="predicted"/>
<evidence type="ECO:0000313" key="3">
    <source>
        <dbReference type="Proteomes" id="UP000013827"/>
    </source>
</evidence>
<dbReference type="EnsemblProtists" id="EOD33106">
    <property type="protein sequence ID" value="EOD33106"/>
    <property type="gene ID" value="EMIHUDRAFT_434014"/>
</dbReference>
<organism evidence="2 3">
    <name type="scientific">Emiliania huxleyi (strain CCMP1516)</name>
    <dbReference type="NCBI Taxonomy" id="280463"/>
    <lineage>
        <taxon>Eukaryota</taxon>
        <taxon>Haptista</taxon>
        <taxon>Haptophyta</taxon>
        <taxon>Prymnesiophyceae</taxon>
        <taxon>Isochrysidales</taxon>
        <taxon>Noelaerhabdaceae</taxon>
        <taxon>Emiliania</taxon>
    </lineage>
</organism>
<dbReference type="AlphaFoldDB" id="A0A0D3KBH1"/>
<feature type="transmembrane region" description="Helical" evidence="1">
    <location>
        <begin position="220"/>
        <end position="240"/>
    </location>
</feature>
<feature type="transmembrane region" description="Helical" evidence="1">
    <location>
        <begin position="363"/>
        <end position="383"/>
    </location>
</feature>
<dbReference type="eggNOG" id="ENOG502T00W">
    <property type="taxonomic scope" value="Eukaryota"/>
</dbReference>
<keyword evidence="1" id="KW-0812">Transmembrane</keyword>
<name>A0A0D3KBH1_EMIH1</name>
<keyword evidence="1" id="KW-1133">Transmembrane helix</keyword>
<keyword evidence="1" id="KW-0472">Membrane</keyword>
<dbReference type="InterPro" id="IPR016187">
    <property type="entry name" value="CTDL_fold"/>
</dbReference>
<feature type="transmembrane region" description="Helical" evidence="1">
    <location>
        <begin position="330"/>
        <end position="351"/>
    </location>
</feature>
<dbReference type="GeneID" id="17278376"/>
<dbReference type="RefSeq" id="XP_005785535.1">
    <property type="nucleotide sequence ID" value="XM_005785478.1"/>
</dbReference>
<sequence>MPCPPGWSSSASQCYTSPPVEGTWLECAALCTSHSWRGSPAALAVADSAGTGTAAAGVAAWTGAFAPNANISGCAYLSSDGGLLEAPCLALFRCVCQWPVPPSVFACSSDGPCSHAGLDHEAAVQALEAAERAEIHRQQRPYLNGVALLALLPTLAILVAILVSAASKTWRDARFAAALQLGSRTRLMEPATDPATRYVARAVEMLRAARRAAVFNRLRISAPCACAGLFLHVAGLTPYLLPPPAESLSYGAPIRIGQPLFVLSPLTPAILLVLLSLLPTDGVAIRSLAGFICVLMLALLPPAVLDALAISSDAALQGGGITAGVAARSAVAWANVLFYPGAVFALLPIAAASSRRLPPRRALLRLVTVVRVLFVATALTTAANVTASVLAHPVWPSATDPQRYCQAVEAAGFLLATMLSTPRCRRGFHGCLLRGGTGNRRAGALIAALLGNRSLRRALRKAAERFRCVAVDEVTEEDLLSPRDTGLHARSVRASLGQVDAFVSHSWGDDGTCKMAALRDWASEFEAAHGRRPTVWLDKGSIDQTSVAADLAGLPLYLLGCRSLLVLVGNTYGSRLWCVMEVFAWLQMGGRREDIQIVRLGSRCSLADDLSRFSLESSRCGLAADRERLLGAIEAAFGDFQPFNRCIRDIFAADDRGEARVCIGASEGEKT</sequence>